<evidence type="ECO:0000313" key="2">
    <source>
        <dbReference type="Proteomes" id="UP000252086"/>
    </source>
</evidence>
<accession>A0A366D3R2</accession>
<dbReference type="AlphaFoldDB" id="A0A366D3R2"/>
<comment type="caution">
    <text evidence="1">The sequence shown here is derived from an EMBL/GenBank/DDBJ whole genome shotgun (WGS) entry which is preliminary data.</text>
</comment>
<reference evidence="1 2" key="1">
    <citation type="submission" date="2018-06" db="EMBL/GenBank/DDBJ databases">
        <title>Genomic Encyclopedia of Type Strains, Phase III (KMG-III): the genomes of soil and plant-associated and newly described type strains.</title>
        <authorList>
            <person name="Whitman W."/>
        </authorList>
    </citation>
    <scope>NUCLEOTIDE SEQUENCE [LARGE SCALE GENOMIC DNA]</scope>
    <source>
        <strain evidence="1 2">CECT 7732</strain>
    </source>
</reference>
<dbReference type="Proteomes" id="UP000252086">
    <property type="component" value="Unassembled WGS sequence"/>
</dbReference>
<gene>
    <name evidence="1" type="ORF">DFP76_103192</name>
</gene>
<name>A0A366D3R2_9GAMM</name>
<sequence>MLKKARSVACLAQVIHFFSTKLGNSNGGFW</sequence>
<organism evidence="1 2">
    <name type="scientific">Marinomonas aquiplantarum</name>
    <dbReference type="NCBI Taxonomy" id="491951"/>
    <lineage>
        <taxon>Bacteria</taxon>
        <taxon>Pseudomonadati</taxon>
        <taxon>Pseudomonadota</taxon>
        <taxon>Gammaproteobacteria</taxon>
        <taxon>Oceanospirillales</taxon>
        <taxon>Oceanospirillaceae</taxon>
        <taxon>Marinomonas</taxon>
    </lineage>
</organism>
<protein>
    <submittedName>
        <fullName evidence="1">Uncharacterized protein</fullName>
    </submittedName>
</protein>
<keyword evidence="2" id="KW-1185">Reference proteome</keyword>
<evidence type="ECO:0000313" key="1">
    <source>
        <dbReference type="EMBL" id="RBO83918.1"/>
    </source>
</evidence>
<dbReference type="EMBL" id="QNRF01000003">
    <property type="protein sequence ID" value="RBO83918.1"/>
    <property type="molecule type" value="Genomic_DNA"/>
</dbReference>
<proteinExistence type="predicted"/>